<dbReference type="PIRSF" id="PIRSF006351">
    <property type="entry name" value="PTS_EIIC-Cellobiose"/>
    <property type="match status" value="1"/>
</dbReference>
<organism evidence="11 12">
    <name type="scientific">Lapidilactobacillus dextrinicus DSM 20335</name>
    <dbReference type="NCBI Taxonomy" id="1423738"/>
    <lineage>
        <taxon>Bacteria</taxon>
        <taxon>Bacillati</taxon>
        <taxon>Bacillota</taxon>
        <taxon>Bacilli</taxon>
        <taxon>Lactobacillales</taxon>
        <taxon>Lactobacillaceae</taxon>
        <taxon>Lapidilactobacillus</taxon>
    </lineage>
</organism>
<feature type="transmembrane region" description="Helical" evidence="9">
    <location>
        <begin position="358"/>
        <end position="376"/>
    </location>
</feature>
<sequence length="441" mass="46846">MNVIDKISEKMLPIAARMNNQRHLTAIRDSFIGTMPLIMTASLFTLLNSLVFSNTAVQKVIDLSSLASLAVMASNGTLGIIAILVAYNIGVNLSEWYVNNHKLKAEGFSSTNAGGLAVSLMFLMMPATGTVGLTSGKTAEATGIWLQSLTGSGGLFVAMFASLIGTELFIRFSKIEKLKIHMPDGVPPAVASTFNSLIPEILVLLVVIVPTYMLTTMTSLSIPDILTVIIQKPLQGLVLSGPGMIVIQLVSDILWVFGLHGSSILSPITTAPQLASIQQNMEAFNAGKTVPNIVNAPFIGAYGLLGGGGCMLALVIALFIVSNNSGQRSIAKLASAPVIFNISEPIMFGLPVVMNPIFMIPAALLPSINLTIAYVLTSMNLVGRFVAITPWIAPIGIQTWLGTAGNIPAVLLTFALLILDVVIYIPFVMVSNKVRTHEELN</sequence>
<dbReference type="GO" id="GO:0005886">
    <property type="term" value="C:plasma membrane"/>
    <property type="evidence" value="ECO:0007669"/>
    <property type="project" value="UniProtKB-SubCell"/>
</dbReference>
<feature type="transmembrane region" description="Helical" evidence="9">
    <location>
        <begin position="333"/>
        <end position="352"/>
    </location>
</feature>
<dbReference type="AlphaFoldDB" id="A0A0R2BH03"/>
<evidence type="ECO:0000259" key="10">
    <source>
        <dbReference type="PROSITE" id="PS51105"/>
    </source>
</evidence>
<gene>
    <name evidence="11" type="ORF">FC84_GL000371</name>
</gene>
<evidence type="ECO:0000313" key="12">
    <source>
        <dbReference type="Proteomes" id="UP000051813"/>
    </source>
</evidence>
<accession>A0A0R2BH03</accession>
<feature type="transmembrane region" description="Helical" evidence="9">
    <location>
        <begin position="236"/>
        <end position="257"/>
    </location>
</feature>
<reference evidence="11 12" key="1">
    <citation type="journal article" date="2015" name="Genome Announc.">
        <title>Expanding the biotechnology potential of lactobacilli through comparative genomics of 213 strains and associated genera.</title>
        <authorList>
            <person name="Sun Z."/>
            <person name="Harris H.M."/>
            <person name="McCann A."/>
            <person name="Guo C."/>
            <person name="Argimon S."/>
            <person name="Zhang W."/>
            <person name="Yang X."/>
            <person name="Jeffery I.B."/>
            <person name="Cooney J.C."/>
            <person name="Kagawa T.F."/>
            <person name="Liu W."/>
            <person name="Song Y."/>
            <person name="Salvetti E."/>
            <person name="Wrobel A."/>
            <person name="Rasinkangas P."/>
            <person name="Parkhill J."/>
            <person name="Rea M.C."/>
            <person name="O'Sullivan O."/>
            <person name="Ritari J."/>
            <person name="Douillard F.P."/>
            <person name="Paul Ross R."/>
            <person name="Yang R."/>
            <person name="Briner A.E."/>
            <person name="Felis G.E."/>
            <person name="de Vos W.M."/>
            <person name="Barrangou R."/>
            <person name="Klaenhammer T.R."/>
            <person name="Caufield P.W."/>
            <person name="Cui Y."/>
            <person name="Zhang H."/>
            <person name="O'Toole P.W."/>
        </authorList>
    </citation>
    <scope>NUCLEOTIDE SEQUENCE [LARGE SCALE GENOMIC DNA]</scope>
    <source>
        <strain evidence="11 12">DSM 20335</strain>
    </source>
</reference>
<comment type="caution">
    <text evidence="11">The sequence shown here is derived from an EMBL/GenBank/DDBJ whole genome shotgun (WGS) entry which is preliminary data.</text>
</comment>
<feature type="transmembrane region" description="Helical" evidence="9">
    <location>
        <begin position="145"/>
        <end position="170"/>
    </location>
</feature>
<dbReference type="PATRIC" id="fig|1423738.3.peg.378"/>
<feature type="transmembrane region" description="Helical" evidence="9">
    <location>
        <begin position="190"/>
        <end position="215"/>
    </location>
</feature>
<dbReference type="GO" id="GO:0008982">
    <property type="term" value="F:protein-N(PI)-phosphohistidine-sugar phosphotransferase activity"/>
    <property type="evidence" value="ECO:0007669"/>
    <property type="project" value="UniProtKB-UniRule"/>
</dbReference>
<keyword evidence="4 8" id="KW-0762">Sugar transport</keyword>
<dbReference type="PROSITE" id="PS51105">
    <property type="entry name" value="PTS_EIIC_TYPE_3"/>
    <property type="match status" value="1"/>
</dbReference>
<feature type="transmembrane region" description="Helical" evidence="9">
    <location>
        <begin position="69"/>
        <end position="93"/>
    </location>
</feature>
<dbReference type="RefSeq" id="WP_057756951.1">
    <property type="nucleotide sequence ID" value="NZ_AYYK01000011.1"/>
</dbReference>
<keyword evidence="5 9" id="KW-0812">Transmembrane</keyword>
<feature type="transmembrane region" description="Helical" evidence="9">
    <location>
        <begin position="113"/>
        <end position="133"/>
    </location>
</feature>
<dbReference type="STRING" id="1423738.FC84_GL000371"/>
<feature type="transmembrane region" description="Helical" evidence="9">
    <location>
        <begin position="407"/>
        <end position="430"/>
    </location>
</feature>
<keyword evidence="6 9" id="KW-1133">Transmembrane helix</keyword>
<feature type="domain" description="PTS EIIC type-3" evidence="10">
    <location>
        <begin position="7"/>
        <end position="427"/>
    </location>
</feature>
<dbReference type="NCBIfam" id="TIGR00410">
    <property type="entry name" value="lacE"/>
    <property type="match status" value="1"/>
</dbReference>
<keyword evidence="12" id="KW-1185">Reference proteome</keyword>
<evidence type="ECO:0000256" key="2">
    <source>
        <dbReference type="ARBA" id="ARBA00022448"/>
    </source>
</evidence>
<dbReference type="Pfam" id="PF02378">
    <property type="entry name" value="PTS_EIIC"/>
    <property type="match status" value="1"/>
</dbReference>
<comment type="function">
    <text evidence="8">The phosphoenolpyruvate-dependent sugar phosphotransferase system (PTS), a major carbohydrate active -transport system, catalyzes the phosphorylation of incoming sugar substrates concomitant with their translocation across the cell membrane.</text>
</comment>
<dbReference type="Proteomes" id="UP000051813">
    <property type="component" value="Unassembled WGS sequence"/>
</dbReference>
<keyword evidence="2 8" id="KW-0813">Transport</keyword>
<evidence type="ECO:0000256" key="3">
    <source>
        <dbReference type="ARBA" id="ARBA00022475"/>
    </source>
</evidence>
<keyword evidence="7 8" id="KW-0472">Membrane</keyword>
<dbReference type="EMBL" id="AYYK01000011">
    <property type="protein sequence ID" value="KRM78744.1"/>
    <property type="molecule type" value="Genomic_DNA"/>
</dbReference>
<name>A0A0R2BH03_9LACO</name>
<dbReference type="InterPro" id="IPR004501">
    <property type="entry name" value="PTS_EIIC_3"/>
</dbReference>
<dbReference type="PANTHER" id="PTHR33989:SF10">
    <property type="entry name" value="PERMEASE IIC COMPONENT"/>
    <property type="match status" value="1"/>
</dbReference>
<proteinExistence type="predicted"/>
<feature type="transmembrane region" description="Helical" evidence="9">
    <location>
        <begin position="37"/>
        <end position="57"/>
    </location>
</feature>
<feature type="transmembrane region" description="Helical" evidence="9">
    <location>
        <begin position="299"/>
        <end position="321"/>
    </location>
</feature>
<evidence type="ECO:0000256" key="9">
    <source>
        <dbReference type="SAM" id="Phobius"/>
    </source>
</evidence>
<keyword evidence="3 8" id="KW-1003">Cell membrane</keyword>
<evidence type="ECO:0000256" key="5">
    <source>
        <dbReference type="ARBA" id="ARBA00022692"/>
    </source>
</evidence>
<evidence type="ECO:0000256" key="8">
    <source>
        <dbReference type="PIRNR" id="PIRNR006351"/>
    </source>
</evidence>
<comment type="subcellular location">
    <subcellularLocation>
        <location evidence="1">Cell membrane</location>
        <topology evidence="1">Multi-pass membrane protein</topology>
    </subcellularLocation>
</comment>
<evidence type="ECO:0000256" key="1">
    <source>
        <dbReference type="ARBA" id="ARBA00004651"/>
    </source>
</evidence>
<evidence type="ECO:0000313" key="11">
    <source>
        <dbReference type="EMBL" id="KRM78744.1"/>
    </source>
</evidence>
<dbReference type="OrthoDB" id="1550290at2"/>
<evidence type="ECO:0000256" key="7">
    <source>
        <dbReference type="ARBA" id="ARBA00023136"/>
    </source>
</evidence>
<dbReference type="InterPro" id="IPR003352">
    <property type="entry name" value="PTS_EIIC"/>
</dbReference>
<dbReference type="PANTHER" id="PTHR33989">
    <property type="match status" value="1"/>
</dbReference>
<protein>
    <recommendedName>
        <fullName evidence="8">Permease IIC component</fullName>
    </recommendedName>
</protein>
<dbReference type="GO" id="GO:0009401">
    <property type="term" value="P:phosphoenolpyruvate-dependent sugar phosphotransferase system"/>
    <property type="evidence" value="ECO:0007669"/>
    <property type="project" value="InterPro"/>
</dbReference>
<dbReference type="InterPro" id="IPR004796">
    <property type="entry name" value="PTS_IIC_cello"/>
</dbReference>
<dbReference type="InterPro" id="IPR051088">
    <property type="entry name" value="PTS_Sugar-EIIC/EIIB"/>
</dbReference>
<evidence type="ECO:0000256" key="4">
    <source>
        <dbReference type="ARBA" id="ARBA00022597"/>
    </source>
</evidence>
<evidence type="ECO:0000256" key="6">
    <source>
        <dbReference type="ARBA" id="ARBA00022989"/>
    </source>
</evidence>
<feature type="transmembrane region" description="Helical" evidence="9">
    <location>
        <begin position="381"/>
        <end position="401"/>
    </location>
</feature>
<dbReference type="GO" id="GO:1901264">
    <property type="term" value="P:carbohydrate derivative transport"/>
    <property type="evidence" value="ECO:0007669"/>
    <property type="project" value="TreeGrafter"/>
</dbReference>